<reference evidence="2 3" key="1">
    <citation type="submission" date="2018-07" db="EMBL/GenBank/DDBJ databases">
        <title>Leeuwenhoekiella genomics.</title>
        <authorList>
            <person name="Tahon G."/>
            <person name="Willems A."/>
        </authorList>
    </citation>
    <scope>NUCLEOTIDE SEQUENCE [LARGE SCALE GENOMIC DNA]</scope>
    <source>
        <strain evidence="2 3">R-50232</strain>
    </source>
</reference>
<feature type="chain" id="PRO_5020581970" description="Type 1 periplasmic binding fold superfamily protein" evidence="1">
    <location>
        <begin position="22"/>
        <end position="195"/>
    </location>
</feature>
<dbReference type="EMBL" id="QOVI01000003">
    <property type="protein sequence ID" value="RXG15357.1"/>
    <property type="molecule type" value="Genomic_DNA"/>
</dbReference>
<name>A0A4Q0NW73_9FLAO</name>
<dbReference type="AlphaFoldDB" id="A0A4Q0NW73"/>
<accession>A0A4Q0NW73</accession>
<dbReference type="Proteomes" id="UP000289821">
    <property type="component" value="Unassembled WGS sequence"/>
</dbReference>
<organism evidence="2 3">
    <name type="scientific">Leeuwenhoekiella aestuarii</name>
    <dbReference type="NCBI Taxonomy" id="2249426"/>
    <lineage>
        <taxon>Bacteria</taxon>
        <taxon>Pseudomonadati</taxon>
        <taxon>Bacteroidota</taxon>
        <taxon>Flavobacteriia</taxon>
        <taxon>Flavobacteriales</taxon>
        <taxon>Flavobacteriaceae</taxon>
        <taxon>Leeuwenhoekiella</taxon>
    </lineage>
</organism>
<gene>
    <name evidence="2" type="ORF">DSM04_103245</name>
</gene>
<feature type="signal peptide" evidence="1">
    <location>
        <begin position="1"/>
        <end position="21"/>
    </location>
</feature>
<sequence length="195" mass="20726">MKNLKILSLLFIATLTFSSCSNDDDNTPELINEEEVITTITVTLVPQTGETVTLTSQDLDGDGPDEPVVDVSGSLQAGMSYTGSVLLQNETVSPAEIINEEIEEEADEHQFFYQVGSGLNATVSYADTENDYLTNGSTNPVGIDFTLLAGTASEGQLTVTLRHEPNKGAEGVSEGDLSNAGGETDIAQTFEIVIE</sequence>
<evidence type="ECO:0000256" key="1">
    <source>
        <dbReference type="SAM" id="SignalP"/>
    </source>
</evidence>
<comment type="caution">
    <text evidence="2">The sequence shown here is derived from an EMBL/GenBank/DDBJ whole genome shotgun (WGS) entry which is preliminary data.</text>
</comment>
<proteinExistence type="predicted"/>
<dbReference type="OrthoDB" id="713689at2"/>
<evidence type="ECO:0000313" key="2">
    <source>
        <dbReference type="EMBL" id="RXG15357.1"/>
    </source>
</evidence>
<evidence type="ECO:0008006" key="4">
    <source>
        <dbReference type="Google" id="ProtNLM"/>
    </source>
</evidence>
<protein>
    <recommendedName>
        <fullName evidence="4">Type 1 periplasmic binding fold superfamily protein</fullName>
    </recommendedName>
</protein>
<dbReference type="PROSITE" id="PS51257">
    <property type="entry name" value="PROKAR_LIPOPROTEIN"/>
    <property type="match status" value="1"/>
</dbReference>
<dbReference type="RefSeq" id="WP_128760944.1">
    <property type="nucleotide sequence ID" value="NZ_QOVI01000003.1"/>
</dbReference>
<keyword evidence="1" id="KW-0732">Signal</keyword>
<evidence type="ECO:0000313" key="3">
    <source>
        <dbReference type="Proteomes" id="UP000289821"/>
    </source>
</evidence>
<keyword evidence="3" id="KW-1185">Reference proteome</keyword>